<dbReference type="GO" id="GO:0005886">
    <property type="term" value="C:plasma membrane"/>
    <property type="evidence" value="ECO:0007669"/>
    <property type="project" value="UniProtKB-SubCell"/>
</dbReference>
<protein>
    <recommendedName>
        <fullName evidence="9">Membrane transporter protein</fullName>
    </recommendedName>
</protein>
<proteinExistence type="predicted"/>
<gene>
    <name evidence="8" type="ORF">S01H1_68446</name>
</gene>
<feature type="transmembrane region" description="Helical" evidence="7">
    <location>
        <begin position="134"/>
        <end position="153"/>
    </location>
</feature>
<keyword evidence="5 7" id="KW-1133">Transmembrane helix</keyword>
<keyword evidence="4 7" id="KW-0812">Transmembrane</keyword>
<evidence type="ECO:0000256" key="5">
    <source>
        <dbReference type="ARBA" id="ARBA00022989"/>
    </source>
</evidence>
<evidence type="ECO:0000256" key="3">
    <source>
        <dbReference type="ARBA" id="ARBA00022475"/>
    </source>
</evidence>
<comment type="subcellular location">
    <subcellularLocation>
        <location evidence="1">Cell membrane</location>
        <topology evidence="1">Multi-pass membrane protein</topology>
    </subcellularLocation>
</comment>
<dbReference type="PANTHER" id="PTHR30269:SF37">
    <property type="entry name" value="MEMBRANE TRANSPORTER PROTEIN"/>
    <property type="match status" value="1"/>
</dbReference>
<keyword evidence="6 7" id="KW-0472">Membrane</keyword>
<organism evidence="8">
    <name type="scientific">marine sediment metagenome</name>
    <dbReference type="NCBI Taxonomy" id="412755"/>
    <lineage>
        <taxon>unclassified sequences</taxon>
        <taxon>metagenomes</taxon>
        <taxon>ecological metagenomes</taxon>
    </lineage>
</organism>
<evidence type="ECO:0000256" key="7">
    <source>
        <dbReference type="SAM" id="Phobius"/>
    </source>
</evidence>
<feature type="transmembrane region" description="Helical" evidence="7">
    <location>
        <begin position="40"/>
        <end position="59"/>
    </location>
</feature>
<reference evidence="8" key="1">
    <citation type="journal article" date="2014" name="Front. Microbiol.">
        <title>High frequency of phylogenetically diverse reductive dehalogenase-homologous genes in deep subseafloor sedimentary metagenomes.</title>
        <authorList>
            <person name="Kawai M."/>
            <person name="Futagami T."/>
            <person name="Toyoda A."/>
            <person name="Takaki Y."/>
            <person name="Nishi S."/>
            <person name="Hori S."/>
            <person name="Arai W."/>
            <person name="Tsubouchi T."/>
            <person name="Morono Y."/>
            <person name="Uchiyama I."/>
            <person name="Ito T."/>
            <person name="Fujiyama A."/>
            <person name="Inagaki F."/>
            <person name="Takami H."/>
        </authorList>
    </citation>
    <scope>NUCLEOTIDE SEQUENCE</scope>
    <source>
        <strain evidence="8">Expedition CK06-06</strain>
    </source>
</reference>
<dbReference type="AlphaFoldDB" id="X0Y5P5"/>
<keyword evidence="3" id="KW-1003">Cell membrane</keyword>
<feature type="transmembrane region" description="Helical" evidence="7">
    <location>
        <begin position="12"/>
        <end position="33"/>
    </location>
</feature>
<evidence type="ECO:0000313" key="8">
    <source>
        <dbReference type="EMBL" id="GAG32191.1"/>
    </source>
</evidence>
<name>X0Y5P5_9ZZZZ</name>
<evidence type="ECO:0008006" key="9">
    <source>
        <dbReference type="Google" id="ProtNLM"/>
    </source>
</evidence>
<sequence length="154" mass="16361">MPLLALVLGMQIATPLVAFGASTIALTILLGEWRSVDIKVAWRLILSSLVGIPIGLFFLKTAPESVIKGGLGVLLIAFGLLNLINPKLPTFRNEKLAYVFGLVAGVLGGAYNTNGPPVVVYGTLRRWSPDSFRSTLQAYFLPTGGTILISHGLA</sequence>
<dbReference type="InterPro" id="IPR052017">
    <property type="entry name" value="TSUP"/>
</dbReference>
<accession>X0Y5P5</accession>
<dbReference type="EMBL" id="BARS01045394">
    <property type="protein sequence ID" value="GAG32191.1"/>
    <property type="molecule type" value="Genomic_DNA"/>
</dbReference>
<dbReference type="InterPro" id="IPR002781">
    <property type="entry name" value="TM_pro_TauE-like"/>
</dbReference>
<evidence type="ECO:0000256" key="4">
    <source>
        <dbReference type="ARBA" id="ARBA00022692"/>
    </source>
</evidence>
<feature type="non-terminal residue" evidence="8">
    <location>
        <position position="154"/>
    </location>
</feature>
<keyword evidence="2" id="KW-0813">Transport</keyword>
<feature type="transmembrane region" description="Helical" evidence="7">
    <location>
        <begin position="96"/>
        <end position="114"/>
    </location>
</feature>
<dbReference type="Pfam" id="PF01925">
    <property type="entry name" value="TauE"/>
    <property type="match status" value="1"/>
</dbReference>
<comment type="caution">
    <text evidence="8">The sequence shown here is derived from an EMBL/GenBank/DDBJ whole genome shotgun (WGS) entry which is preliminary data.</text>
</comment>
<evidence type="ECO:0000256" key="2">
    <source>
        <dbReference type="ARBA" id="ARBA00022448"/>
    </source>
</evidence>
<evidence type="ECO:0000256" key="6">
    <source>
        <dbReference type="ARBA" id="ARBA00023136"/>
    </source>
</evidence>
<evidence type="ECO:0000256" key="1">
    <source>
        <dbReference type="ARBA" id="ARBA00004651"/>
    </source>
</evidence>
<dbReference type="PANTHER" id="PTHR30269">
    <property type="entry name" value="TRANSMEMBRANE PROTEIN YFCA"/>
    <property type="match status" value="1"/>
</dbReference>
<feature type="transmembrane region" description="Helical" evidence="7">
    <location>
        <begin position="65"/>
        <end position="84"/>
    </location>
</feature>